<evidence type="ECO:0000313" key="1">
    <source>
        <dbReference type="EMBL" id="KAF7634375.1"/>
    </source>
</evidence>
<dbReference type="AlphaFoldDB" id="A0A8S9ZM64"/>
<reference evidence="1" key="1">
    <citation type="journal article" date="2020" name="Ecol. Evol.">
        <title>Genome structure and content of the rice root-knot nematode (Meloidogyne graminicola).</title>
        <authorList>
            <person name="Phan N.T."/>
            <person name="Danchin E.G.J."/>
            <person name="Klopp C."/>
            <person name="Perfus-Barbeoch L."/>
            <person name="Kozlowski D.K."/>
            <person name="Koutsovoulos G.D."/>
            <person name="Lopez-Roques C."/>
            <person name="Bouchez O."/>
            <person name="Zahm M."/>
            <person name="Besnard G."/>
            <person name="Bellafiore S."/>
        </authorList>
    </citation>
    <scope>NUCLEOTIDE SEQUENCE</scope>
    <source>
        <strain evidence="1">VN-18</strain>
    </source>
</reference>
<protein>
    <submittedName>
        <fullName evidence="1">Uncharacterized protein</fullName>
    </submittedName>
</protein>
<name>A0A8S9ZM64_9BILA</name>
<organism evidence="1 2">
    <name type="scientific">Meloidogyne graminicola</name>
    <dbReference type="NCBI Taxonomy" id="189291"/>
    <lineage>
        <taxon>Eukaryota</taxon>
        <taxon>Metazoa</taxon>
        <taxon>Ecdysozoa</taxon>
        <taxon>Nematoda</taxon>
        <taxon>Chromadorea</taxon>
        <taxon>Rhabditida</taxon>
        <taxon>Tylenchina</taxon>
        <taxon>Tylenchomorpha</taxon>
        <taxon>Tylenchoidea</taxon>
        <taxon>Meloidogynidae</taxon>
        <taxon>Meloidogyninae</taxon>
        <taxon>Meloidogyne</taxon>
    </lineage>
</organism>
<comment type="caution">
    <text evidence="1">The sequence shown here is derived from an EMBL/GenBank/DDBJ whole genome shotgun (WGS) entry which is preliminary data.</text>
</comment>
<evidence type="ECO:0000313" key="2">
    <source>
        <dbReference type="Proteomes" id="UP000605970"/>
    </source>
</evidence>
<dbReference type="Proteomes" id="UP000605970">
    <property type="component" value="Unassembled WGS sequence"/>
</dbReference>
<sequence length="37" mass="4299">MNLFIIFSTFSTPSFASSIQTQVLLLIFWIQLICVYI</sequence>
<gene>
    <name evidence="1" type="ORF">Mgra_00006230</name>
</gene>
<accession>A0A8S9ZM64</accession>
<dbReference type="OrthoDB" id="276261at2759"/>
<keyword evidence="2" id="KW-1185">Reference proteome</keyword>
<proteinExistence type="predicted"/>
<dbReference type="EMBL" id="JABEBT010000059">
    <property type="protein sequence ID" value="KAF7634375.1"/>
    <property type="molecule type" value="Genomic_DNA"/>
</dbReference>